<dbReference type="Gene3D" id="3.30.470.20">
    <property type="entry name" value="ATP-grasp fold, B domain"/>
    <property type="match status" value="1"/>
</dbReference>
<dbReference type="InterPro" id="IPR029063">
    <property type="entry name" value="SAM-dependent_MTases_sf"/>
</dbReference>
<dbReference type="EMBL" id="CAXAMM010016969">
    <property type="protein sequence ID" value="CAK9040136.1"/>
    <property type="molecule type" value="Genomic_DNA"/>
</dbReference>
<dbReference type="InterPro" id="IPR011761">
    <property type="entry name" value="ATP-grasp"/>
</dbReference>
<comment type="caution">
    <text evidence="3">The sequence shown here is derived from an EMBL/GenBank/DDBJ whole genome shotgun (WGS) entry which is preliminary data.</text>
</comment>
<dbReference type="Proteomes" id="UP001642464">
    <property type="component" value="Unassembled WGS sequence"/>
</dbReference>
<accession>A0ABP0LLS8</accession>
<dbReference type="CDD" id="cd02440">
    <property type="entry name" value="AdoMet_MTases"/>
    <property type="match status" value="1"/>
</dbReference>
<keyword evidence="4" id="KW-1185">Reference proteome</keyword>
<keyword evidence="1" id="KW-0067">ATP-binding</keyword>
<dbReference type="InterPro" id="IPR031046">
    <property type="entry name" value="CARNS1"/>
</dbReference>
<name>A0ABP0LLS8_9DINO</name>
<protein>
    <submittedName>
        <fullName evidence="3">Carnosine synthase 1 (ATP-grasp domain-containing protein 1)</fullName>
    </submittedName>
</protein>
<evidence type="ECO:0000256" key="1">
    <source>
        <dbReference type="PROSITE-ProRule" id="PRU00409"/>
    </source>
</evidence>
<dbReference type="SUPFAM" id="SSF53335">
    <property type="entry name" value="S-adenosyl-L-methionine-dependent methyltransferases"/>
    <property type="match status" value="1"/>
</dbReference>
<evidence type="ECO:0000313" key="4">
    <source>
        <dbReference type="Proteomes" id="UP001642464"/>
    </source>
</evidence>
<proteinExistence type="predicted"/>
<dbReference type="Pfam" id="PF13535">
    <property type="entry name" value="ATP-grasp_4"/>
    <property type="match status" value="1"/>
</dbReference>
<evidence type="ECO:0000313" key="3">
    <source>
        <dbReference type="EMBL" id="CAK9040136.1"/>
    </source>
</evidence>
<dbReference type="PROSITE" id="PS50975">
    <property type="entry name" value="ATP_GRASP"/>
    <property type="match status" value="1"/>
</dbReference>
<gene>
    <name evidence="3" type="ORF">SCF082_LOCUS23401</name>
</gene>
<dbReference type="SUPFAM" id="SSF56059">
    <property type="entry name" value="Glutathione synthetase ATP-binding domain-like"/>
    <property type="match status" value="1"/>
</dbReference>
<dbReference type="PANTHER" id="PTHR48066:SF1">
    <property type="entry name" value="CARNOSINE SYNTHASE 1"/>
    <property type="match status" value="1"/>
</dbReference>
<dbReference type="Gene3D" id="3.40.50.150">
    <property type="entry name" value="Vaccinia Virus protein VP39"/>
    <property type="match status" value="1"/>
</dbReference>
<reference evidence="3 4" key="1">
    <citation type="submission" date="2024-02" db="EMBL/GenBank/DDBJ databases">
        <authorList>
            <person name="Chen Y."/>
            <person name="Shah S."/>
            <person name="Dougan E. K."/>
            <person name="Thang M."/>
            <person name="Chan C."/>
        </authorList>
    </citation>
    <scope>NUCLEOTIDE SEQUENCE [LARGE SCALE GENOMIC DNA]</scope>
</reference>
<keyword evidence="1" id="KW-0547">Nucleotide-binding</keyword>
<organism evidence="3 4">
    <name type="scientific">Durusdinium trenchii</name>
    <dbReference type="NCBI Taxonomy" id="1381693"/>
    <lineage>
        <taxon>Eukaryota</taxon>
        <taxon>Sar</taxon>
        <taxon>Alveolata</taxon>
        <taxon>Dinophyceae</taxon>
        <taxon>Suessiales</taxon>
        <taxon>Symbiodiniaceae</taxon>
        <taxon>Durusdinium</taxon>
    </lineage>
</organism>
<sequence>MEHSANDFLTMPSEHCLPALLDLTRHIQAEESSRLYQTAVQRKLLDILSLKEAPQDLQDAASELLEILERPSLAEAELVELVGSQEIREWLLGQFFVANEQPSLESSLFMSRHIYHCTKRERIRRPIATSIYPSSKLLGQLLLSCPELVMDQEVLELGAGFHGLPSLVAACCGARHVLCSEMDPVALHQLDINTKDSGVEVMKLDWSAPTDLRKFQVVLGSDIVHETWMGPAALEILMQCLMPGGRAVIVLPASHHRYGVEEFQQLPDCSWNADYACGKAIGAASVIGARFLLESYLDGDEVDVDVIMSDGEWQFAAVSDNGPTLEPYFNETWAVSPSLLPRKKQVELRELAVSSVKALGFQEGIFHVELKYTSNHGPQLIEVNARMGGGPVYATNLRTWGVDLVEEALFCAAGIPSRPVVPRLPIECIANADVNALRSGRLTDLNFMKPLFDREGVISHNCHVSVGEEVVGPMDGLPTWLVEVVVSKGTPREALDFLLRLEEEVQENVQVA</sequence>
<evidence type="ECO:0000259" key="2">
    <source>
        <dbReference type="PROSITE" id="PS50975"/>
    </source>
</evidence>
<feature type="domain" description="ATP-grasp" evidence="2">
    <location>
        <begin position="215"/>
        <end position="413"/>
    </location>
</feature>
<dbReference type="PANTHER" id="PTHR48066">
    <property type="entry name" value="CARNOSINE SYNTHASE 1"/>
    <property type="match status" value="1"/>
</dbReference>